<dbReference type="SUPFAM" id="SSF52172">
    <property type="entry name" value="CheY-like"/>
    <property type="match status" value="1"/>
</dbReference>
<dbReference type="RefSeq" id="WP_151972292.1">
    <property type="nucleotide sequence ID" value="NZ_AP019860.1"/>
</dbReference>
<keyword evidence="3 11" id="KW-0597">Phosphoprotein</keyword>
<keyword evidence="2" id="KW-0963">Cytoplasm</keyword>
<evidence type="ECO:0000256" key="3">
    <source>
        <dbReference type="ARBA" id="ARBA00022553"/>
    </source>
</evidence>
<dbReference type="EMBL" id="AP019860">
    <property type="protein sequence ID" value="BBM88107.1"/>
    <property type="molecule type" value="Genomic_DNA"/>
</dbReference>
<dbReference type="Pfam" id="PF02954">
    <property type="entry name" value="HTH_8"/>
    <property type="match status" value="1"/>
</dbReference>
<dbReference type="InterPro" id="IPR003593">
    <property type="entry name" value="AAA+_ATPase"/>
</dbReference>
<keyword evidence="6" id="KW-0902">Two-component regulatory system</keyword>
<dbReference type="InterPro" id="IPR011006">
    <property type="entry name" value="CheY-like_superfamily"/>
</dbReference>
<dbReference type="Pfam" id="PF25601">
    <property type="entry name" value="AAA_lid_14"/>
    <property type="match status" value="1"/>
</dbReference>
<feature type="domain" description="Sigma-54 factor interaction" evidence="12">
    <location>
        <begin position="133"/>
        <end position="362"/>
    </location>
</feature>
<protein>
    <submittedName>
        <fullName evidence="14">Fis family transcriptional regulator</fullName>
    </submittedName>
</protein>
<dbReference type="GO" id="GO:0005737">
    <property type="term" value="C:cytoplasm"/>
    <property type="evidence" value="ECO:0007669"/>
    <property type="project" value="UniProtKB-SubCell"/>
</dbReference>
<evidence type="ECO:0000256" key="1">
    <source>
        <dbReference type="ARBA" id="ARBA00004496"/>
    </source>
</evidence>
<dbReference type="AlphaFoldDB" id="A0A5S9IUQ4"/>
<proteinExistence type="predicted"/>
<dbReference type="GO" id="GO:0000160">
    <property type="term" value="P:phosphorelay signal transduction system"/>
    <property type="evidence" value="ECO:0007669"/>
    <property type="project" value="UniProtKB-KW"/>
</dbReference>
<keyword evidence="8" id="KW-0238">DNA-binding</keyword>
<dbReference type="PRINTS" id="PR01590">
    <property type="entry name" value="HTHFIS"/>
</dbReference>
<dbReference type="FunFam" id="3.40.50.2300:FF:000018">
    <property type="entry name" value="DNA-binding transcriptional regulator NtrC"/>
    <property type="match status" value="1"/>
</dbReference>
<evidence type="ECO:0000256" key="9">
    <source>
        <dbReference type="ARBA" id="ARBA00023159"/>
    </source>
</evidence>
<evidence type="ECO:0000256" key="8">
    <source>
        <dbReference type="ARBA" id="ARBA00023125"/>
    </source>
</evidence>
<keyword evidence="9" id="KW-0010">Activator</keyword>
<sequence>MNKILIVDDEKSICQILSYVLEERNFYTKTAQTGESALELLENESFGLVIQDLKLPDIDGLELLKKIKQRYPNMIIVVITAFSNWQIAVEAMRLGAFNYIRKPFDNDNIVNIVRRGIRQLELTESEREKDSKIIGNSPQMQKLKNLIQRVAPTDATVLIHGESGVGKELVARAIHNFSSRQEQVFISINCGSLVENLLESELFGHVQGAFTGAVQNKKGLVEVANDGSLFLDEVGEMLLSTQVKLLRVLENREFMPIGGVKAQKADVRFITATNRNLQEMVKRGEFREDLFYRLNVIPIQVPALRDRKEDIPLLAGYFLALYASNNNKNVTQFSPQAMQLLHDYDWPGNVRELSNVIQRTVVLCEGDIIHKEDLEIHREKSLDNSLPELIEDGFDLEDQLTKVECFYIKEALAKTNGNLTQAAKLLNLSFRSLRYKVKKYGLKL</sequence>
<evidence type="ECO:0000259" key="13">
    <source>
        <dbReference type="PROSITE" id="PS50110"/>
    </source>
</evidence>
<keyword evidence="7" id="KW-0805">Transcription regulation</keyword>
<feature type="modified residue" description="4-aspartylphosphate" evidence="11">
    <location>
        <position position="52"/>
    </location>
</feature>
<comment type="subcellular location">
    <subcellularLocation>
        <location evidence="1">Cytoplasm</location>
    </subcellularLocation>
</comment>
<dbReference type="Pfam" id="PF00072">
    <property type="entry name" value="Response_reg"/>
    <property type="match status" value="1"/>
</dbReference>
<evidence type="ECO:0000256" key="2">
    <source>
        <dbReference type="ARBA" id="ARBA00022490"/>
    </source>
</evidence>
<dbReference type="PROSITE" id="PS00688">
    <property type="entry name" value="SIGMA54_INTERACT_3"/>
    <property type="match status" value="1"/>
</dbReference>
<dbReference type="OrthoDB" id="9807827at2"/>
<organism evidence="14 15">
    <name type="scientific">Uabimicrobium amorphum</name>
    <dbReference type="NCBI Taxonomy" id="2596890"/>
    <lineage>
        <taxon>Bacteria</taxon>
        <taxon>Pseudomonadati</taxon>
        <taxon>Planctomycetota</taxon>
        <taxon>Candidatus Uabimicrobiia</taxon>
        <taxon>Candidatus Uabimicrobiales</taxon>
        <taxon>Candidatus Uabimicrobiaceae</taxon>
        <taxon>Candidatus Uabimicrobium</taxon>
    </lineage>
</organism>
<accession>A0A5S9IUQ4</accession>
<evidence type="ECO:0000256" key="7">
    <source>
        <dbReference type="ARBA" id="ARBA00023015"/>
    </source>
</evidence>
<dbReference type="KEGG" id="uam:UABAM_06523"/>
<dbReference type="FunFam" id="1.10.8.60:FF:000014">
    <property type="entry name" value="DNA-binding transcriptional regulator NtrC"/>
    <property type="match status" value="1"/>
</dbReference>
<evidence type="ECO:0000256" key="6">
    <source>
        <dbReference type="ARBA" id="ARBA00023012"/>
    </source>
</evidence>
<reference evidence="14 15" key="1">
    <citation type="submission" date="2019-08" db="EMBL/GenBank/DDBJ databases">
        <title>Complete genome sequence of Candidatus Uab amorphum.</title>
        <authorList>
            <person name="Shiratori T."/>
            <person name="Suzuki S."/>
            <person name="Kakizawa Y."/>
            <person name="Ishida K."/>
        </authorList>
    </citation>
    <scope>NUCLEOTIDE SEQUENCE [LARGE SCALE GENOMIC DNA]</scope>
    <source>
        <strain evidence="14 15">SRT547</strain>
    </source>
</reference>
<feature type="domain" description="Response regulatory" evidence="13">
    <location>
        <begin position="3"/>
        <end position="117"/>
    </location>
</feature>
<keyword evidence="4" id="KW-0547">Nucleotide-binding</keyword>
<evidence type="ECO:0000256" key="5">
    <source>
        <dbReference type="ARBA" id="ARBA00022840"/>
    </source>
</evidence>
<dbReference type="InterPro" id="IPR002197">
    <property type="entry name" value="HTH_Fis"/>
</dbReference>
<evidence type="ECO:0000256" key="11">
    <source>
        <dbReference type="PROSITE-ProRule" id="PRU00169"/>
    </source>
</evidence>
<dbReference type="Gene3D" id="1.10.10.60">
    <property type="entry name" value="Homeodomain-like"/>
    <property type="match status" value="1"/>
</dbReference>
<dbReference type="Proteomes" id="UP000326354">
    <property type="component" value="Chromosome"/>
</dbReference>
<evidence type="ECO:0000256" key="10">
    <source>
        <dbReference type="ARBA" id="ARBA00023163"/>
    </source>
</evidence>
<evidence type="ECO:0000256" key="4">
    <source>
        <dbReference type="ARBA" id="ARBA00022741"/>
    </source>
</evidence>
<dbReference type="Gene3D" id="3.40.50.2300">
    <property type="match status" value="1"/>
</dbReference>
<dbReference type="Gene3D" id="3.40.50.300">
    <property type="entry name" value="P-loop containing nucleotide triphosphate hydrolases"/>
    <property type="match status" value="1"/>
</dbReference>
<dbReference type="InterPro" id="IPR001789">
    <property type="entry name" value="Sig_transdc_resp-reg_receiver"/>
</dbReference>
<dbReference type="SMART" id="SM00448">
    <property type="entry name" value="REC"/>
    <property type="match status" value="1"/>
</dbReference>
<gene>
    <name evidence="14" type="ORF">UABAM_06523</name>
</gene>
<keyword evidence="10" id="KW-0804">Transcription</keyword>
<dbReference type="PROSITE" id="PS00675">
    <property type="entry name" value="SIGMA54_INTERACT_1"/>
    <property type="match status" value="1"/>
</dbReference>
<dbReference type="SUPFAM" id="SSF46689">
    <property type="entry name" value="Homeodomain-like"/>
    <property type="match status" value="1"/>
</dbReference>
<dbReference type="SMART" id="SM00382">
    <property type="entry name" value="AAA"/>
    <property type="match status" value="1"/>
</dbReference>
<dbReference type="InterPro" id="IPR009057">
    <property type="entry name" value="Homeodomain-like_sf"/>
</dbReference>
<keyword evidence="15" id="KW-1185">Reference proteome</keyword>
<evidence type="ECO:0000313" key="14">
    <source>
        <dbReference type="EMBL" id="BBM88107.1"/>
    </source>
</evidence>
<name>A0A5S9IUQ4_UABAM</name>
<dbReference type="InterPro" id="IPR058031">
    <property type="entry name" value="AAA_lid_NorR"/>
</dbReference>
<dbReference type="FunFam" id="3.40.50.300:FF:000006">
    <property type="entry name" value="DNA-binding transcriptional regulator NtrC"/>
    <property type="match status" value="1"/>
</dbReference>
<dbReference type="GO" id="GO:0043565">
    <property type="term" value="F:sequence-specific DNA binding"/>
    <property type="evidence" value="ECO:0007669"/>
    <property type="project" value="InterPro"/>
</dbReference>
<evidence type="ECO:0000259" key="12">
    <source>
        <dbReference type="PROSITE" id="PS50045"/>
    </source>
</evidence>
<dbReference type="InterPro" id="IPR025944">
    <property type="entry name" value="Sigma_54_int_dom_CS"/>
</dbReference>
<dbReference type="GO" id="GO:0006355">
    <property type="term" value="P:regulation of DNA-templated transcription"/>
    <property type="evidence" value="ECO:0007669"/>
    <property type="project" value="InterPro"/>
</dbReference>
<dbReference type="CDD" id="cd00009">
    <property type="entry name" value="AAA"/>
    <property type="match status" value="1"/>
</dbReference>
<evidence type="ECO:0000313" key="15">
    <source>
        <dbReference type="Proteomes" id="UP000326354"/>
    </source>
</evidence>
<dbReference type="InterPro" id="IPR025662">
    <property type="entry name" value="Sigma_54_int_dom_ATP-bd_1"/>
</dbReference>
<dbReference type="GO" id="GO:0005524">
    <property type="term" value="F:ATP binding"/>
    <property type="evidence" value="ECO:0007669"/>
    <property type="project" value="UniProtKB-KW"/>
</dbReference>
<dbReference type="SUPFAM" id="SSF52540">
    <property type="entry name" value="P-loop containing nucleoside triphosphate hydrolases"/>
    <property type="match status" value="1"/>
</dbReference>
<dbReference type="PANTHER" id="PTHR32071">
    <property type="entry name" value="TRANSCRIPTIONAL REGULATORY PROTEIN"/>
    <property type="match status" value="1"/>
</dbReference>
<dbReference type="PROSITE" id="PS50045">
    <property type="entry name" value="SIGMA54_INTERACT_4"/>
    <property type="match status" value="1"/>
</dbReference>
<dbReference type="Gene3D" id="1.10.8.60">
    <property type="match status" value="1"/>
</dbReference>
<keyword evidence="5" id="KW-0067">ATP-binding</keyword>
<dbReference type="InterPro" id="IPR002078">
    <property type="entry name" value="Sigma_54_int"/>
</dbReference>
<dbReference type="PROSITE" id="PS50110">
    <property type="entry name" value="RESPONSE_REGULATORY"/>
    <property type="match status" value="1"/>
</dbReference>
<dbReference type="Pfam" id="PF00158">
    <property type="entry name" value="Sigma54_activat"/>
    <property type="match status" value="1"/>
</dbReference>
<dbReference type="InterPro" id="IPR027417">
    <property type="entry name" value="P-loop_NTPase"/>
</dbReference>